<dbReference type="InterPro" id="IPR011009">
    <property type="entry name" value="Kinase-like_dom_sf"/>
</dbReference>
<evidence type="ECO:0000256" key="4">
    <source>
        <dbReference type="ARBA" id="ARBA00022729"/>
    </source>
</evidence>
<comment type="subcellular location">
    <subcellularLocation>
        <location evidence="1">Membrane</location>
        <topology evidence="1">Single-pass membrane protein</topology>
    </subcellularLocation>
</comment>
<feature type="compositionally biased region" description="Low complexity" evidence="10">
    <location>
        <begin position="360"/>
        <end position="369"/>
    </location>
</feature>
<evidence type="ECO:0000313" key="15">
    <source>
        <dbReference type="Proteomes" id="UP000743370"/>
    </source>
</evidence>
<evidence type="ECO:0000256" key="11">
    <source>
        <dbReference type="SAM" id="Phobius"/>
    </source>
</evidence>
<dbReference type="InterPro" id="IPR013210">
    <property type="entry name" value="LRR_N_plant-typ"/>
</dbReference>
<dbReference type="Pfam" id="PF08263">
    <property type="entry name" value="LRRNT_2"/>
    <property type="match status" value="2"/>
</dbReference>
<keyword evidence="4 12" id="KW-0732">Signal</keyword>
<keyword evidence="6 11" id="KW-1133">Transmembrane helix</keyword>
<evidence type="ECO:0000313" key="14">
    <source>
        <dbReference type="EMBL" id="KAG2406923.1"/>
    </source>
</evidence>
<evidence type="ECO:0000256" key="1">
    <source>
        <dbReference type="ARBA" id="ARBA00004167"/>
    </source>
</evidence>
<evidence type="ECO:0000259" key="13">
    <source>
        <dbReference type="Pfam" id="PF08263"/>
    </source>
</evidence>
<accession>A0A8T0L9L1</accession>
<keyword evidence="14" id="KW-0418">Kinase</keyword>
<evidence type="ECO:0000256" key="10">
    <source>
        <dbReference type="SAM" id="MobiDB-lite"/>
    </source>
</evidence>
<feature type="transmembrane region" description="Helical" evidence="11">
    <location>
        <begin position="387"/>
        <end position="413"/>
    </location>
</feature>
<feature type="domain" description="Leucine-rich repeat-containing N-terminal plant-type" evidence="13">
    <location>
        <begin position="28"/>
        <end position="61"/>
    </location>
</feature>
<dbReference type="PANTHER" id="PTHR47986">
    <property type="entry name" value="OSJNBA0070M12.3 PROTEIN"/>
    <property type="match status" value="1"/>
</dbReference>
<reference evidence="14 15" key="1">
    <citation type="submission" date="2020-05" db="EMBL/GenBank/DDBJ databases">
        <title>Vigna angularis (adzuki bean) Var. LongXiaoDou No. 4 denovo assembly.</title>
        <authorList>
            <person name="Xiang H."/>
        </authorList>
    </citation>
    <scope>NUCLEOTIDE SEQUENCE [LARGE SCALE GENOMIC DNA]</scope>
    <source>
        <tissue evidence="14">Leaf</tissue>
    </source>
</reference>
<dbReference type="SUPFAM" id="SSF52047">
    <property type="entry name" value="RNI-like"/>
    <property type="match status" value="1"/>
</dbReference>
<feature type="signal peptide" evidence="12">
    <location>
        <begin position="1"/>
        <end position="25"/>
    </location>
</feature>
<evidence type="ECO:0000256" key="3">
    <source>
        <dbReference type="ARBA" id="ARBA00022692"/>
    </source>
</evidence>
<feature type="region of interest" description="Disordered" evidence="10">
    <location>
        <begin position="353"/>
        <end position="376"/>
    </location>
</feature>
<evidence type="ECO:0000256" key="2">
    <source>
        <dbReference type="ARBA" id="ARBA00022614"/>
    </source>
</evidence>
<dbReference type="PANTHER" id="PTHR47986:SF10">
    <property type="entry name" value="RECEPTOR-LIKE KINASE TMK4"/>
    <property type="match status" value="1"/>
</dbReference>
<dbReference type="Pfam" id="PF00560">
    <property type="entry name" value="LRR_1"/>
    <property type="match status" value="3"/>
</dbReference>
<dbReference type="Gene3D" id="1.10.510.10">
    <property type="entry name" value="Transferase(Phosphotransferase) domain 1"/>
    <property type="match status" value="1"/>
</dbReference>
<keyword evidence="5" id="KW-0677">Repeat</keyword>
<keyword evidence="9" id="KW-0325">Glycoprotein</keyword>
<dbReference type="GO" id="GO:0016020">
    <property type="term" value="C:membrane"/>
    <property type="evidence" value="ECO:0007669"/>
    <property type="project" value="UniProtKB-SubCell"/>
</dbReference>
<keyword evidence="7 11" id="KW-0472">Membrane</keyword>
<dbReference type="AlphaFoldDB" id="A0A8T0L9L1"/>
<dbReference type="FunFam" id="3.80.10.10:FF:000129">
    <property type="entry name" value="Leucine-rich repeat receptor-like kinase"/>
    <property type="match status" value="1"/>
</dbReference>
<dbReference type="Gene3D" id="3.80.10.10">
    <property type="entry name" value="Ribonuclease Inhibitor"/>
    <property type="match status" value="2"/>
</dbReference>
<dbReference type="InterPro" id="IPR001611">
    <property type="entry name" value="Leu-rich_rpt"/>
</dbReference>
<evidence type="ECO:0000256" key="5">
    <source>
        <dbReference type="ARBA" id="ARBA00022737"/>
    </source>
</evidence>
<dbReference type="EMBL" id="JABFOF010000002">
    <property type="protein sequence ID" value="KAG2406923.1"/>
    <property type="molecule type" value="Genomic_DNA"/>
</dbReference>
<evidence type="ECO:0000256" key="9">
    <source>
        <dbReference type="ARBA" id="ARBA00023180"/>
    </source>
</evidence>
<dbReference type="InterPro" id="IPR052422">
    <property type="entry name" value="Auxin_Ser/Thr_Kinase"/>
</dbReference>
<evidence type="ECO:0000256" key="6">
    <source>
        <dbReference type="ARBA" id="ARBA00022989"/>
    </source>
</evidence>
<evidence type="ECO:0000256" key="12">
    <source>
        <dbReference type="SAM" id="SignalP"/>
    </source>
</evidence>
<keyword evidence="2" id="KW-0433">Leucine-rich repeat</keyword>
<feature type="domain" description="Leucine-rich repeat-containing N-terminal plant-type" evidence="13">
    <location>
        <begin position="230"/>
        <end position="266"/>
    </location>
</feature>
<dbReference type="Proteomes" id="UP000743370">
    <property type="component" value="Unassembled WGS sequence"/>
</dbReference>
<evidence type="ECO:0000256" key="8">
    <source>
        <dbReference type="ARBA" id="ARBA00023170"/>
    </source>
</evidence>
<dbReference type="InterPro" id="IPR032675">
    <property type="entry name" value="LRR_dom_sf"/>
</dbReference>
<dbReference type="SUPFAM" id="SSF56112">
    <property type="entry name" value="Protein kinase-like (PK-like)"/>
    <property type="match status" value="1"/>
</dbReference>
<gene>
    <name evidence="14" type="ORF">HKW66_Vig0061810</name>
</gene>
<organism evidence="14 15">
    <name type="scientific">Phaseolus angularis</name>
    <name type="common">Azuki bean</name>
    <name type="synonym">Vigna angularis</name>
    <dbReference type="NCBI Taxonomy" id="3914"/>
    <lineage>
        <taxon>Eukaryota</taxon>
        <taxon>Viridiplantae</taxon>
        <taxon>Streptophyta</taxon>
        <taxon>Embryophyta</taxon>
        <taxon>Tracheophyta</taxon>
        <taxon>Spermatophyta</taxon>
        <taxon>Magnoliopsida</taxon>
        <taxon>eudicotyledons</taxon>
        <taxon>Gunneridae</taxon>
        <taxon>Pentapetalae</taxon>
        <taxon>rosids</taxon>
        <taxon>fabids</taxon>
        <taxon>Fabales</taxon>
        <taxon>Fabaceae</taxon>
        <taxon>Papilionoideae</taxon>
        <taxon>50 kb inversion clade</taxon>
        <taxon>NPAAA clade</taxon>
        <taxon>indigoferoid/millettioid clade</taxon>
        <taxon>Phaseoleae</taxon>
        <taxon>Vigna</taxon>
    </lineage>
</organism>
<keyword evidence="8 14" id="KW-0675">Receptor</keyword>
<feature type="chain" id="PRO_5035793793" evidence="12">
    <location>
        <begin position="26"/>
        <end position="602"/>
    </location>
</feature>
<dbReference type="Pfam" id="PF13855">
    <property type="entry name" value="LRR_8"/>
    <property type="match status" value="1"/>
</dbReference>
<dbReference type="GO" id="GO:0016301">
    <property type="term" value="F:kinase activity"/>
    <property type="evidence" value="ECO:0007669"/>
    <property type="project" value="UniProtKB-KW"/>
</dbReference>
<comment type="caution">
    <text evidence="14">The sequence shown here is derived from an EMBL/GenBank/DDBJ whole genome shotgun (WGS) entry which is preliminary data.</text>
</comment>
<evidence type="ECO:0000256" key="7">
    <source>
        <dbReference type="ARBA" id="ARBA00023136"/>
    </source>
</evidence>
<keyword evidence="14" id="KW-0808">Transferase</keyword>
<proteinExistence type="predicted"/>
<protein>
    <submittedName>
        <fullName evidence="14">Receptor-like kinase</fullName>
    </submittedName>
</protein>
<keyword evidence="3 11" id="KW-0812">Transmembrane</keyword>
<sequence>MFSIKILHSVSKILLSFTLLCTCIAIADDAAFMSKLAKALSPTPSGWSGTSFCEWKGVRCTTNGSTNLVILDLGNTNLIGTLPDVFDSLVSLRELRLSYNNLTGGLPKTFAVSGIQNLWLNNQKDGFGFSGTIEVLASMTRLSRVWLFKNLFTGPIPDLSNCTALFDLQLSDNQLTGVVPPSLMSLSSLLKVSLDNNVLQGPVPSFGKGVKVTLDGVNSFCRKDSGPCDSRVTTLLDIAKDFGYPLQLARSWSGNDPCGDWSFVVCATGKIVTMNLAKQNLTGTISPAFANLTDLKNLYLNDNHLGGSIPGDLVNLAQLRILDVSNNNLSGDVPKFPTKVKFNNAGNLLLGHSRGGGGSDTTPSSGSSDAPTESPNTASGGFSLSSAWIAGIVVIGVFFVSMVVVVFCTCHTINWHWTLEKVKNLENEKKVVLIEGGDLDRGDLDDGTKIAVKRMEYGSCIRGTTGRVTRRVDVYAFGVVLMELISGRKALDSSLPEEMPHLVSWFCRIVDNMKNISLVTDESLNLDDENMESICKVAELAAHCTSPEPHKRPDIWHAVNVLVPLVEQWNPACIHEQHEEKYCDVIYEGHYDMSFSEILSGR</sequence>
<name>A0A8T0L9L1_PHAAN</name>